<organism evidence="1 2">
    <name type="scientific">Dethiosulfatarculus sandiegensis</name>
    <dbReference type="NCBI Taxonomy" id="1429043"/>
    <lineage>
        <taxon>Bacteria</taxon>
        <taxon>Pseudomonadati</taxon>
        <taxon>Thermodesulfobacteriota</taxon>
        <taxon>Desulfarculia</taxon>
        <taxon>Desulfarculales</taxon>
        <taxon>Desulfarculaceae</taxon>
        <taxon>Dethiosulfatarculus</taxon>
    </lineage>
</organism>
<keyword evidence="2" id="KW-1185">Reference proteome</keyword>
<dbReference type="EMBL" id="AZAC01000034">
    <property type="protein sequence ID" value="KIX12337.1"/>
    <property type="molecule type" value="Genomic_DNA"/>
</dbReference>
<reference evidence="1 2" key="1">
    <citation type="submission" date="2013-11" db="EMBL/GenBank/DDBJ databases">
        <title>Metagenomic analysis of a methanogenic consortium involved in long chain n-alkane degradation.</title>
        <authorList>
            <person name="Davidova I.A."/>
            <person name="Callaghan A.V."/>
            <person name="Wawrik B."/>
            <person name="Pruitt S."/>
            <person name="Marks C."/>
            <person name="Duncan K.E."/>
            <person name="Suflita J.M."/>
        </authorList>
    </citation>
    <scope>NUCLEOTIDE SEQUENCE [LARGE SCALE GENOMIC DNA]</scope>
    <source>
        <strain evidence="1 2">SPR</strain>
    </source>
</reference>
<name>A0A0D2GBR1_9BACT</name>
<evidence type="ECO:0000313" key="2">
    <source>
        <dbReference type="Proteomes" id="UP000032233"/>
    </source>
</evidence>
<dbReference type="AlphaFoldDB" id="A0A0D2GBR1"/>
<gene>
    <name evidence="1" type="ORF">X474_20935</name>
</gene>
<dbReference type="Proteomes" id="UP000032233">
    <property type="component" value="Unassembled WGS sequence"/>
</dbReference>
<proteinExistence type="predicted"/>
<comment type="caution">
    <text evidence="1">The sequence shown here is derived from an EMBL/GenBank/DDBJ whole genome shotgun (WGS) entry which is preliminary data.</text>
</comment>
<accession>A0A0D2GBR1</accession>
<dbReference type="InParanoid" id="A0A0D2GBR1"/>
<protein>
    <submittedName>
        <fullName evidence="1">Uncharacterized protein</fullName>
    </submittedName>
</protein>
<sequence length="54" mass="6115">MGIFPGVFLGGDSGRWKKVGRLGWKLGQKILKIRSEKIISLEKCTDFASRPFFD</sequence>
<evidence type="ECO:0000313" key="1">
    <source>
        <dbReference type="EMBL" id="KIX12337.1"/>
    </source>
</evidence>